<protein>
    <submittedName>
        <fullName evidence="2">Macro domain</fullName>
    </submittedName>
</protein>
<dbReference type="CDD" id="cd02908">
    <property type="entry name" value="Macro_OAADPr_deacetylase"/>
    <property type="match status" value="1"/>
</dbReference>
<evidence type="ECO:0000313" key="2">
    <source>
        <dbReference type="EMBL" id="VVC44783.1"/>
    </source>
</evidence>
<dbReference type="GO" id="GO:0006974">
    <property type="term" value="P:DNA damage response"/>
    <property type="evidence" value="ECO:0007669"/>
    <property type="project" value="TreeGrafter"/>
</dbReference>
<proteinExistence type="predicted"/>
<dbReference type="GO" id="GO:0140291">
    <property type="term" value="P:peptidyl-glutamate ADP-deribosylation"/>
    <property type="evidence" value="ECO:0007669"/>
    <property type="project" value="TreeGrafter"/>
</dbReference>
<dbReference type="GO" id="GO:0042278">
    <property type="term" value="P:purine nucleoside metabolic process"/>
    <property type="evidence" value="ECO:0007669"/>
    <property type="project" value="TreeGrafter"/>
</dbReference>
<dbReference type="PANTHER" id="PTHR11106:SF27">
    <property type="entry name" value="MACRO DOMAIN-CONTAINING PROTEIN"/>
    <property type="match status" value="1"/>
</dbReference>
<dbReference type="PROSITE" id="PS51154">
    <property type="entry name" value="MACRO"/>
    <property type="match status" value="1"/>
</dbReference>
<name>A0A5E4NM13_9HEMI</name>
<dbReference type="InterPro" id="IPR043472">
    <property type="entry name" value="Macro_dom-like"/>
</dbReference>
<sequence>MTAVVRVNPRNLISNLVYPAGFSSTFSRGPAVSSNNTRRMASTSLDSILPWPAYFEQIMKNEVKPGVYKPIDGSQPEANKELNEKVSLHQGDITKLAIDVIVNAANSSLLGGGGVDGAIHKAAGPELKSECAKLRGCETANAKITKGYRLPAKYVIHTVGPRGEQPDILQTAYESCLDLAVEKKLRTIAFPCISTGVYGYPQEDAAIVALKSIRNFLEHDHNLIERIIFCVFLDSDKEFYEKYLPLFFPVK</sequence>
<dbReference type="PANTHER" id="PTHR11106">
    <property type="entry name" value="GANGLIOSIDE INDUCED DIFFERENTIATION ASSOCIATED PROTEIN 2-RELATED"/>
    <property type="match status" value="1"/>
</dbReference>
<dbReference type="Proteomes" id="UP000325440">
    <property type="component" value="Unassembled WGS sequence"/>
</dbReference>
<accession>A0A5E4NM13</accession>
<gene>
    <name evidence="2" type="ORF">CINCED_3A006247</name>
</gene>
<feature type="domain" description="Macro" evidence="1">
    <location>
        <begin position="73"/>
        <end position="248"/>
    </location>
</feature>
<reference evidence="2 3" key="1">
    <citation type="submission" date="2019-08" db="EMBL/GenBank/DDBJ databases">
        <authorList>
            <person name="Alioto T."/>
            <person name="Alioto T."/>
            <person name="Gomez Garrido J."/>
        </authorList>
    </citation>
    <scope>NUCLEOTIDE SEQUENCE [LARGE SCALE GENOMIC DNA]</scope>
</reference>
<dbReference type="OrthoDB" id="6133115at2759"/>
<keyword evidence="3" id="KW-1185">Reference proteome</keyword>
<dbReference type="InterPro" id="IPR002589">
    <property type="entry name" value="Macro_dom"/>
</dbReference>
<dbReference type="GO" id="GO:0140293">
    <property type="term" value="F:ADP-ribosylglutamate hydrolase activity"/>
    <property type="evidence" value="ECO:0007669"/>
    <property type="project" value="TreeGrafter"/>
</dbReference>
<dbReference type="Gene3D" id="3.40.220.10">
    <property type="entry name" value="Leucine Aminopeptidase, subunit E, domain 1"/>
    <property type="match status" value="1"/>
</dbReference>
<organism evidence="2 3">
    <name type="scientific">Cinara cedri</name>
    <dbReference type="NCBI Taxonomy" id="506608"/>
    <lineage>
        <taxon>Eukaryota</taxon>
        <taxon>Metazoa</taxon>
        <taxon>Ecdysozoa</taxon>
        <taxon>Arthropoda</taxon>
        <taxon>Hexapoda</taxon>
        <taxon>Insecta</taxon>
        <taxon>Pterygota</taxon>
        <taxon>Neoptera</taxon>
        <taxon>Paraneoptera</taxon>
        <taxon>Hemiptera</taxon>
        <taxon>Sternorrhyncha</taxon>
        <taxon>Aphidomorpha</taxon>
        <taxon>Aphidoidea</taxon>
        <taxon>Aphididae</taxon>
        <taxon>Lachninae</taxon>
        <taxon>Cinara</taxon>
    </lineage>
</organism>
<dbReference type="EMBL" id="CABPRJ010002387">
    <property type="protein sequence ID" value="VVC44783.1"/>
    <property type="molecule type" value="Genomic_DNA"/>
</dbReference>
<dbReference type="AlphaFoldDB" id="A0A5E4NM13"/>
<dbReference type="GO" id="GO:0005654">
    <property type="term" value="C:nucleoplasm"/>
    <property type="evidence" value="ECO:0007669"/>
    <property type="project" value="TreeGrafter"/>
</dbReference>
<dbReference type="SMART" id="SM00506">
    <property type="entry name" value="A1pp"/>
    <property type="match status" value="1"/>
</dbReference>
<dbReference type="Pfam" id="PF01661">
    <property type="entry name" value="Macro"/>
    <property type="match status" value="1"/>
</dbReference>
<evidence type="ECO:0000313" key="3">
    <source>
        <dbReference type="Proteomes" id="UP000325440"/>
    </source>
</evidence>
<dbReference type="SUPFAM" id="SSF52949">
    <property type="entry name" value="Macro domain-like"/>
    <property type="match status" value="1"/>
</dbReference>
<evidence type="ECO:0000259" key="1">
    <source>
        <dbReference type="PROSITE" id="PS51154"/>
    </source>
</evidence>